<reference evidence="2 3" key="1">
    <citation type="submission" date="2019-03" db="EMBL/GenBank/DDBJ databases">
        <title>Single cell metagenomics reveals metabolic interactions within the superorganism composed of flagellate Streblomastix strix and complex community of Bacteroidetes bacteria on its surface.</title>
        <authorList>
            <person name="Treitli S.C."/>
            <person name="Kolisko M."/>
            <person name="Husnik F."/>
            <person name="Keeling P."/>
            <person name="Hampl V."/>
        </authorList>
    </citation>
    <scope>NUCLEOTIDE SEQUENCE [LARGE SCALE GENOMIC DNA]</scope>
    <source>
        <strain evidence="2">ST1C</strain>
    </source>
</reference>
<evidence type="ECO:0000256" key="1">
    <source>
        <dbReference type="SAM" id="Phobius"/>
    </source>
</evidence>
<comment type="caution">
    <text evidence="2">The sequence shown here is derived from an EMBL/GenBank/DDBJ whole genome shotgun (WGS) entry which is preliminary data.</text>
</comment>
<dbReference type="AlphaFoldDB" id="A0A5J4WX33"/>
<gene>
    <name evidence="2" type="ORF">EZS28_004854</name>
</gene>
<dbReference type="Proteomes" id="UP000324800">
    <property type="component" value="Unassembled WGS sequence"/>
</dbReference>
<accession>A0A5J4WX33</accession>
<feature type="transmembrane region" description="Helical" evidence="1">
    <location>
        <begin position="93"/>
        <end position="119"/>
    </location>
</feature>
<sequence>MLRQLEVTMEELKCSDKLRIEVIYRLQEQFSWKRLVHPSTLFHILIPLSQTIQQKPRDAFISALAQYAYVSCFLLIIYMWASSVRQRGSMRQLKVIIATIFIVLCYIIPIILLTFLCIFNKHKGKLHSFEA</sequence>
<proteinExistence type="predicted"/>
<dbReference type="EMBL" id="SNRW01000713">
    <property type="protein sequence ID" value="KAA6399614.1"/>
    <property type="molecule type" value="Genomic_DNA"/>
</dbReference>
<feature type="non-terminal residue" evidence="2">
    <location>
        <position position="131"/>
    </location>
</feature>
<feature type="transmembrane region" description="Helical" evidence="1">
    <location>
        <begin position="59"/>
        <end position="81"/>
    </location>
</feature>
<evidence type="ECO:0000313" key="3">
    <source>
        <dbReference type="Proteomes" id="UP000324800"/>
    </source>
</evidence>
<keyword evidence="1" id="KW-1133">Transmembrane helix</keyword>
<evidence type="ECO:0000313" key="2">
    <source>
        <dbReference type="EMBL" id="KAA6399614.1"/>
    </source>
</evidence>
<protein>
    <submittedName>
        <fullName evidence="2">Uncharacterized protein</fullName>
    </submittedName>
</protein>
<keyword evidence="1" id="KW-0812">Transmembrane</keyword>
<organism evidence="2 3">
    <name type="scientific">Streblomastix strix</name>
    <dbReference type="NCBI Taxonomy" id="222440"/>
    <lineage>
        <taxon>Eukaryota</taxon>
        <taxon>Metamonada</taxon>
        <taxon>Preaxostyla</taxon>
        <taxon>Oxymonadida</taxon>
        <taxon>Streblomastigidae</taxon>
        <taxon>Streblomastix</taxon>
    </lineage>
</organism>
<keyword evidence="1" id="KW-0472">Membrane</keyword>
<name>A0A5J4WX33_9EUKA</name>